<keyword evidence="2" id="KW-1185">Reference proteome</keyword>
<evidence type="ECO:0000313" key="3">
    <source>
        <dbReference type="RefSeq" id="XP_015511500.1"/>
    </source>
</evidence>
<dbReference type="CTD" id="100165186"/>
<dbReference type="InParanoid" id="A0A6J0B946"/>
<dbReference type="GeneID" id="107218213"/>
<dbReference type="GO" id="GO:0005549">
    <property type="term" value="F:odorant binding"/>
    <property type="evidence" value="ECO:0007669"/>
    <property type="project" value="InterPro"/>
</dbReference>
<evidence type="ECO:0000256" key="1">
    <source>
        <dbReference type="SAM" id="SignalP"/>
    </source>
</evidence>
<dbReference type="CDD" id="cd23992">
    <property type="entry name" value="PBP_GOBP"/>
    <property type="match status" value="1"/>
</dbReference>
<feature type="chain" id="PRO_5026784482" evidence="1">
    <location>
        <begin position="21"/>
        <end position="136"/>
    </location>
</feature>
<dbReference type="Proteomes" id="UP000829291">
    <property type="component" value="Chromosome 6"/>
</dbReference>
<sequence>MRGLTFGLIAVFAVIQMVAGNAEKWKQYTEECAQEMEITPEMIAEVQGTDELRVDRTIKCFLACALEKAGVLQGDKLRKDVIDTIAQHMEESGEMPGAVRVANKCYDEAVVETERCNVAGALMKCVHHEKQAGLAD</sequence>
<dbReference type="OrthoDB" id="6610259at2759"/>
<dbReference type="SMART" id="SM00708">
    <property type="entry name" value="PhBP"/>
    <property type="match status" value="1"/>
</dbReference>
<proteinExistence type="predicted"/>
<dbReference type="Gene3D" id="1.10.238.20">
    <property type="entry name" value="Pheromone/general odorant binding protein domain"/>
    <property type="match status" value="1"/>
</dbReference>
<dbReference type="RefSeq" id="XP_015511500.1">
    <property type="nucleotide sequence ID" value="XM_015656014.2"/>
</dbReference>
<name>A0A6J0B946_NEOLC</name>
<dbReference type="FunCoup" id="A0A6J0B946">
    <property type="interactions" value="28"/>
</dbReference>
<dbReference type="Pfam" id="PF01395">
    <property type="entry name" value="PBP_GOBP"/>
    <property type="match status" value="1"/>
</dbReference>
<dbReference type="InterPro" id="IPR006170">
    <property type="entry name" value="PBP/GOBP"/>
</dbReference>
<dbReference type="InterPro" id="IPR036728">
    <property type="entry name" value="PBP_GOBP_sf"/>
</dbReference>
<dbReference type="SUPFAM" id="SSF47565">
    <property type="entry name" value="Insect pheromone/odorant-binding proteins"/>
    <property type="match status" value="1"/>
</dbReference>
<keyword evidence="1" id="KW-0732">Signal</keyword>
<gene>
    <name evidence="3" type="primary">LOC107218213</name>
</gene>
<accession>A0A6J0B946</accession>
<dbReference type="KEGG" id="nlo:107218213"/>
<protein>
    <submittedName>
        <fullName evidence="3">General odorant-binding protein 56a</fullName>
    </submittedName>
</protein>
<dbReference type="AlphaFoldDB" id="A0A6J0B946"/>
<organism evidence="3">
    <name type="scientific">Neodiprion lecontei</name>
    <name type="common">Redheaded pine sawfly</name>
    <dbReference type="NCBI Taxonomy" id="441921"/>
    <lineage>
        <taxon>Eukaryota</taxon>
        <taxon>Metazoa</taxon>
        <taxon>Ecdysozoa</taxon>
        <taxon>Arthropoda</taxon>
        <taxon>Hexapoda</taxon>
        <taxon>Insecta</taxon>
        <taxon>Pterygota</taxon>
        <taxon>Neoptera</taxon>
        <taxon>Endopterygota</taxon>
        <taxon>Hymenoptera</taxon>
        <taxon>Tenthredinoidea</taxon>
        <taxon>Diprionidae</taxon>
        <taxon>Diprioninae</taxon>
        <taxon>Neodiprion</taxon>
    </lineage>
</organism>
<evidence type="ECO:0000313" key="2">
    <source>
        <dbReference type="Proteomes" id="UP000829291"/>
    </source>
</evidence>
<feature type="signal peptide" evidence="1">
    <location>
        <begin position="1"/>
        <end position="20"/>
    </location>
</feature>
<reference evidence="3" key="1">
    <citation type="submission" date="2025-08" db="UniProtKB">
        <authorList>
            <consortium name="RefSeq"/>
        </authorList>
    </citation>
    <scope>IDENTIFICATION</scope>
    <source>
        <tissue evidence="3">Thorax and Abdomen</tissue>
    </source>
</reference>